<dbReference type="Proteomes" id="UP000515312">
    <property type="component" value="Chromosome"/>
</dbReference>
<sequence length="262" mass="29874">MMDASLEQLIRLQEADVESAKLRQSIAALPAHLATIEEKLRAQGLAVEQAEKTVQAEEAKRRRLESDIKDQQQKIAKFRDQSSSVKTNEQFHALQHEINFAEGEIRKLEDQELESMERSDHLERSRAQARQDLTSHKAFVEREKESARKQSVQQQSRLDELNKSRAEVRSQIDEDLLSDYDRIASSRGTGIARAQGQRCLGCQMALRPQMWNQAREGQLIHCESCGRLLYFDASLEPIPEPPIVEPSKRKKKTGIEAAESES</sequence>
<evidence type="ECO:0000259" key="2">
    <source>
        <dbReference type="Pfam" id="PF02591"/>
    </source>
</evidence>
<evidence type="ECO:0000313" key="5">
    <source>
        <dbReference type="Proteomes" id="UP000515312"/>
    </source>
</evidence>
<evidence type="ECO:0000313" key="4">
    <source>
        <dbReference type="EMBL" id="QNI31282.1"/>
    </source>
</evidence>
<feature type="domain" description="CT398-like coiled coil hairpin" evidence="3">
    <location>
        <begin position="12"/>
        <end position="188"/>
    </location>
</feature>
<accession>A0A7G8BFG2</accession>
<dbReference type="Pfam" id="PF02591">
    <property type="entry name" value="Zn_ribbon_9"/>
    <property type="match status" value="1"/>
</dbReference>
<name>A0A7G8BFG2_9BACT</name>
<organism evidence="4 5">
    <name type="scientific">Alloacidobacterium dinghuense</name>
    <dbReference type="NCBI Taxonomy" id="2763107"/>
    <lineage>
        <taxon>Bacteria</taxon>
        <taxon>Pseudomonadati</taxon>
        <taxon>Acidobacteriota</taxon>
        <taxon>Terriglobia</taxon>
        <taxon>Terriglobales</taxon>
        <taxon>Acidobacteriaceae</taxon>
        <taxon>Alloacidobacterium</taxon>
    </lineage>
</organism>
<dbReference type="Gene3D" id="1.10.287.1490">
    <property type="match status" value="1"/>
</dbReference>
<proteinExistence type="predicted"/>
<evidence type="ECO:0000256" key="1">
    <source>
        <dbReference type="SAM" id="MobiDB-lite"/>
    </source>
</evidence>
<dbReference type="AlphaFoldDB" id="A0A7G8BFG2"/>
<dbReference type="EMBL" id="CP060394">
    <property type="protein sequence ID" value="QNI31282.1"/>
    <property type="molecule type" value="Genomic_DNA"/>
</dbReference>
<evidence type="ECO:0000259" key="3">
    <source>
        <dbReference type="Pfam" id="PF24481"/>
    </source>
</evidence>
<dbReference type="PANTHER" id="PTHR39082">
    <property type="entry name" value="PHOSPHOLIPASE C-BETA-2-RELATED"/>
    <property type="match status" value="1"/>
</dbReference>
<dbReference type="KEGG" id="adin:H7849_19640"/>
<dbReference type="PANTHER" id="PTHR39082:SF1">
    <property type="entry name" value="SCAVENGER RECEPTOR CLASS A MEMBER 3"/>
    <property type="match status" value="1"/>
</dbReference>
<dbReference type="RefSeq" id="WP_186741794.1">
    <property type="nucleotide sequence ID" value="NZ_CP060394.1"/>
</dbReference>
<feature type="domain" description="C4-type zinc ribbon" evidence="2">
    <location>
        <begin position="198"/>
        <end position="229"/>
    </location>
</feature>
<dbReference type="Pfam" id="PF24481">
    <property type="entry name" value="CT398_CC"/>
    <property type="match status" value="1"/>
</dbReference>
<feature type="region of interest" description="Disordered" evidence="1">
    <location>
        <begin position="141"/>
        <end position="163"/>
    </location>
</feature>
<protein>
    <submittedName>
        <fullName evidence="4">Uncharacterized protein</fullName>
    </submittedName>
</protein>
<dbReference type="InterPro" id="IPR056003">
    <property type="entry name" value="CT398_CC_hairpin"/>
</dbReference>
<gene>
    <name evidence="4" type="ORF">H7849_19640</name>
</gene>
<reference evidence="4 5" key="1">
    <citation type="submission" date="2020-08" db="EMBL/GenBank/DDBJ databases">
        <title>Edaphobacter telluris sp. nov. and Acidobacterium dinghuensis sp. nov., two acidobacteria isolated from forest soil.</title>
        <authorList>
            <person name="Fu J."/>
            <person name="Qiu L."/>
        </authorList>
    </citation>
    <scope>NUCLEOTIDE SEQUENCE [LARGE SCALE GENOMIC DNA]</scope>
    <source>
        <strain evidence="4">4Y35</strain>
    </source>
</reference>
<dbReference type="InterPro" id="IPR003743">
    <property type="entry name" value="Zf-RING_7"/>
</dbReference>
<dbReference type="InterPro" id="IPR052376">
    <property type="entry name" value="Oxidative_Scav/Glycosyltrans"/>
</dbReference>
<feature type="region of interest" description="Disordered" evidence="1">
    <location>
        <begin position="239"/>
        <end position="262"/>
    </location>
</feature>
<keyword evidence="5" id="KW-1185">Reference proteome</keyword>